<comment type="caution">
    <text evidence="5">The sequence shown here is derived from an EMBL/GenBank/DDBJ whole genome shotgun (WGS) entry which is preliminary data.</text>
</comment>
<evidence type="ECO:0000259" key="4">
    <source>
        <dbReference type="PROSITE" id="PS50977"/>
    </source>
</evidence>
<dbReference type="PANTHER" id="PTHR30055">
    <property type="entry name" value="HTH-TYPE TRANSCRIPTIONAL REGULATOR RUTR"/>
    <property type="match status" value="1"/>
</dbReference>
<dbReference type="InterPro" id="IPR009057">
    <property type="entry name" value="Homeodomain-like_sf"/>
</dbReference>
<dbReference type="SUPFAM" id="SSF48498">
    <property type="entry name" value="Tetracyclin repressor-like, C-terminal domain"/>
    <property type="match status" value="1"/>
</dbReference>
<dbReference type="PROSITE" id="PS50977">
    <property type="entry name" value="HTH_TETR_2"/>
    <property type="match status" value="1"/>
</dbReference>
<dbReference type="Gene3D" id="1.10.10.60">
    <property type="entry name" value="Homeodomain-like"/>
    <property type="match status" value="1"/>
</dbReference>
<name>A0ABX1JA71_9PSEU</name>
<accession>A0ABX1JA71</accession>
<protein>
    <submittedName>
        <fullName evidence="5">TetR/AcrR family transcriptional regulator</fullName>
    </submittedName>
</protein>
<gene>
    <name evidence="5" type="ORF">HFP15_27245</name>
</gene>
<dbReference type="InterPro" id="IPR001647">
    <property type="entry name" value="HTH_TetR"/>
</dbReference>
<proteinExistence type="predicted"/>
<sequence length="218" mass="22974">MGVAPPPDTPAESPSPAPARKRGRRPAGQDTRNALLAAAREVFSESGYEGATVRTIASRAGVDAAMVNHWFGGKESLFAQAVLQLPFDPGQLVGELLAGSRDSLGERIVRRFVTVWDATAGGVFPALVRSLASHDQAAIGLRDFLIEHVLSRVVASIDADQPQLRATLCASQLIGVGMARYVAKFEPLGSADLETVVAAVGPTLQRYLTGDIGSTRSN</sequence>
<feature type="DNA-binding region" description="H-T-H motif" evidence="2">
    <location>
        <begin position="52"/>
        <end position="71"/>
    </location>
</feature>
<keyword evidence="6" id="KW-1185">Reference proteome</keyword>
<organism evidence="5 6">
    <name type="scientific">Amycolatopsis acididurans</name>
    <dbReference type="NCBI Taxonomy" id="2724524"/>
    <lineage>
        <taxon>Bacteria</taxon>
        <taxon>Bacillati</taxon>
        <taxon>Actinomycetota</taxon>
        <taxon>Actinomycetes</taxon>
        <taxon>Pseudonocardiales</taxon>
        <taxon>Pseudonocardiaceae</taxon>
        <taxon>Amycolatopsis</taxon>
    </lineage>
</organism>
<evidence type="ECO:0000256" key="3">
    <source>
        <dbReference type="SAM" id="MobiDB-lite"/>
    </source>
</evidence>
<feature type="domain" description="HTH tetR-type" evidence="4">
    <location>
        <begin position="29"/>
        <end position="89"/>
    </location>
</feature>
<feature type="compositionally biased region" description="Pro residues" evidence="3">
    <location>
        <begin position="1"/>
        <end position="17"/>
    </location>
</feature>
<evidence type="ECO:0000313" key="5">
    <source>
        <dbReference type="EMBL" id="NKQ56579.1"/>
    </source>
</evidence>
<evidence type="ECO:0000256" key="2">
    <source>
        <dbReference type="PROSITE-ProRule" id="PRU00335"/>
    </source>
</evidence>
<dbReference type="EMBL" id="JAAXLS010000024">
    <property type="protein sequence ID" value="NKQ56579.1"/>
    <property type="molecule type" value="Genomic_DNA"/>
</dbReference>
<dbReference type="RefSeq" id="WP_168519630.1">
    <property type="nucleotide sequence ID" value="NZ_JAAXLS010000024.1"/>
</dbReference>
<dbReference type="Pfam" id="PF17920">
    <property type="entry name" value="TetR_C_16"/>
    <property type="match status" value="1"/>
</dbReference>
<dbReference type="PRINTS" id="PR00455">
    <property type="entry name" value="HTHTETR"/>
</dbReference>
<dbReference type="InterPro" id="IPR041678">
    <property type="entry name" value="TetR_C_16"/>
</dbReference>
<keyword evidence="1 2" id="KW-0238">DNA-binding</keyword>
<dbReference type="PANTHER" id="PTHR30055:SF235">
    <property type="entry name" value="TRANSCRIPTIONAL REGULATORY PROTEIN"/>
    <property type="match status" value="1"/>
</dbReference>
<reference evidence="5 6" key="1">
    <citation type="submission" date="2020-04" db="EMBL/GenBank/DDBJ databases">
        <title>Novel species.</title>
        <authorList>
            <person name="Teo W.F.A."/>
            <person name="Lipun K."/>
            <person name="Srisuk N."/>
            <person name="Duangmal K."/>
        </authorList>
    </citation>
    <scope>NUCLEOTIDE SEQUENCE [LARGE SCALE GENOMIC DNA]</scope>
    <source>
        <strain evidence="5 6">K13G38</strain>
    </source>
</reference>
<dbReference type="Proteomes" id="UP000715441">
    <property type="component" value="Unassembled WGS sequence"/>
</dbReference>
<dbReference type="InterPro" id="IPR050109">
    <property type="entry name" value="HTH-type_TetR-like_transc_reg"/>
</dbReference>
<dbReference type="InterPro" id="IPR036271">
    <property type="entry name" value="Tet_transcr_reg_TetR-rel_C_sf"/>
</dbReference>
<dbReference type="Pfam" id="PF00440">
    <property type="entry name" value="TetR_N"/>
    <property type="match status" value="1"/>
</dbReference>
<evidence type="ECO:0000313" key="6">
    <source>
        <dbReference type="Proteomes" id="UP000715441"/>
    </source>
</evidence>
<dbReference type="SUPFAM" id="SSF46689">
    <property type="entry name" value="Homeodomain-like"/>
    <property type="match status" value="1"/>
</dbReference>
<dbReference type="Gene3D" id="1.10.357.10">
    <property type="entry name" value="Tetracycline Repressor, domain 2"/>
    <property type="match status" value="1"/>
</dbReference>
<feature type="region of interest" description="Disordered" evidence="3">
    <location>
        <begin position="1"/>
        <end position="30"/>
    </location>
</feature>
<evidence type="ECO:0000256" key="1">
    <source>
        <dbReference type="ARBA" id="ARBA00023125"/>
    </source>
</evidence>